<proteinExistence type="predicted"/>
<dbReference type="OrthoDB" id="5242520at2"/>
<evidence type="ECO:0000313" key="5">
    <source>
        <dbReference type="Proteomes" id="UP000069443"/>
    </source>
</evidence>
<protein>
    <submittedName>
        <fullName evidence="4">Regulatory protein TetR</fullName>
    </submittedName>
</protein>
<evidence type="ECO:0000259" key="3">
    <source>
        <dbReference type="PROSITE" id="PS50977"/>
    </source>
</evidence>
<dbReference type="PROSITE" id="PS01081">
    <property type="entry name" value="HTH_TETR_1"/>
    <property type="match status" value="1"/>
</dbReference>
<feature type="DNA-binding region" description="H-T-H motif" evidence="2">
    <location>
        <begin position="36"/>
        <end position="55"/>
    </location>
</feature>
<name>A0A117IBB4_MYCCR</name>
<dbReference type="EMBL" id="BCSY01000076">
    <property type="protein sequence ID" value="GAS97714.1"/>
    <property type="molecule type" value="Genomic_DNA"/>
</dbReference>
<dbReference type="GO" id="GO:0003700">
    <property type="term" value="F:DNA-binding transcription factor activity"/>
    <property type="evidence" value="ECO:0007669"/>
    <property type="project" value="TreeGrafter"/>
</dbReference>
<dbReference type="RefSeq" id="WP_062658563.1">
    <property type="nucleotide sequence ID" value="NZ_BCSY01000076.1"/>
</dbReference>
<dbReference type="PANTHER" id="PTHR30055">
    <property type="entry name" value="HTH-TYPE TRANSCRIPTIONAL REGULATOR RUTR"/>
    <property type="match status" value="1"/>
</dbReference>
<evidence type="ECO:0000313" key="4">
    <source>
        <dbReference type="EMBL" id="GAS97714.1"/>
    </source>
</evidence>
<dbReference type="Gene3D" id="1.10.357.10">
    <property type="entry name" value="Tetracycline Repressor, domain 2"/>
    <property type="match status" value="1"/>
</dbReference>
<dbReference type="Gene3D" id="1.10.10.60">
    <property type="entry name" value="Homeodomain-like"/>
    <property type="match status" value="1"/>
</dbReference>
<comment type="caution">
    <text evidence="4">The sequence shown here is derived from an EMBL/GenBank/DDBJ whole genome shotgun (WGS) entry which is preliminary data.</text>
</comment>
<dbReference type="PANTHER" id="PTHR30055:SF184">
    <property type="entry name" value="HTH-TYPE TRANSCRIPTIONAL REGULATOR ETHR"/>
    <property type="match status" value="1"/>
</dbReference>
<dbReference type="Pfam" id="PF00440">
    <property type="entry name" value="TetR_N"/>
    <property type="match status" value="1"/>
</dbReference>
<accession>A0A117IBB4</accession>
<dbReference type="InterPro" id="IPR001647">
    <property type="entry name" value="HTH_TetR"/>
</dbReference>
<dbReference type="SUPFAM" id="SSF46689">
    <property type="entry name" value="Homeodomain-like"/>
    <property type="match status" value="1"/>
</dbReference>
<dbReference type="STRING" id="228230.RMCC_4680"/>
<feature type="domain" description="HTH tetR-type" evidence="3">
    <location>
        <begin position="13"/>
        <end position="73"/>
    </location>
</feature>
<organism evidence="4 5">
    <name type="scientific">Mycolicibacterium canariasense</name>
    <name type="common">Mycobacterium canariasense</name>
    <dbReference type="NCBI Taxonomy" id="228230"/>
    <lineage>
        <taxon>Bacteria</taxon>
        <taxon>Bacillati</taxon>
        <taxon>Actinomycetota</taxon>
        <taxon>Actinomycetes</taxon>
        <taxon>Mycobacteriales</taxon>
        <taxon>Mycobacteriaceae</taxon>
        <taxon>Mycolicibacterium</taxon>
    </lineage>
</organism>
<keyword evidence="5" id="KW-1185">Reference proteome</keyword>
<gene>
    <name evidence="4" type="ORF">RMCC_4680</name>
</gene>
<dbReference type="InterPro" id="IPR023772">
    <property type="entry name" value="DNA-bd_HTH_TetR-type_CS"/>
</dbReference>
<dbReference type="InterPro" id="IPR036271">
    <property type="entry name" value="Tet_transcr_reg_TetR-rel_C_sf"/>
</dbReference>
<dbReference type="SUPFAM" id="SSF48498">
    <property type="entry name" value="Tetracyclin repressor-like, C-terminal domain"/>
    <property type="match status" value="1"/>
</dbReference>
<dbReference type="InterPro" id="IPR009057">
    <property type="entry name" value="Homeodomain-like_sf"/>
</dbReference>
<reference evidence="5" key="2">
    <citation type="submission" date="2016-02" db="EMBL/GenBank/DDBJ databases">
        <title>Draft genome sequence of five rapidly growing Mycobacterium species.</title>
        <authorList>
            <person name="Katahira K."/>
            <person name="Gotou Y."/>
            <person name="Iida K."/>
            <person name="Ogura Y."/>
            <person name="Hayashi T."/>
        </authorList>
    </citation>
    <scope>NUCLEOTIDE SEQUENCE [LARGE SCALE GENOMIC DNA]</scope>
    <source>
        <strain evidence="5">JCM15298</strain>
    </source>
</reference>
<dbReference type="InterPro" id="IPR050109">
    <property type="entry name" value="HTH-type_TetR-like_transc_reg"/>
</dbReference>
<dbReference type="PROSITE" id="PS50977">
    <property type="entry name" value="HTH_TETR_2"/>
    <property type="match status" value="1"/>
</dbReference>
<evidence type="ECO:0000256" key="2">
    <source>
        <dbReference type="PROSITE-ProRule" id="PRU00335"/>
    </source>
</evidence>
<keyword evidence="1 2" id="KW-0238">DNA-binding</keyword>
<reference evidence="5" key="1">
    <citation type="journal article" date="2016" name="Genome Announc.">
        <title>Draft Genome Sequences of Five Rapidly Growing Mycobacterium Species, M. thermoresistibile, M. fortuitum subsp. acetamidolyticum, M. canariasense, M. brisbanense, and M. novocastrense.</title>
        <authorList>
            <person name="Katahira K."/>
            <person name="Ogura Y."/>
            <person name="Gotoh Y."/>
            <person name="Hayashi T."/>
        </authorList>
    </citation>
    <scope>NUCLEOTIDE SEQUENCE [LARGE SCALE GENOMIC DNA]</scope>
    <source>
        <strain evidence="5">JCM15298</strain>
    </source>
</reference>
<dbReference type="PRINTS" id="PR00455">
    <property type="entry name" value="HTHTETR"/>
</dbReference>
<sequence length="199" mass="21824">MTRRRSGEPRKGDLREAAILDAAERLLSTIGYDAMTIADVAEGAGITRGALYFYFGSKQEIITALFARTVAVLHEKSRAATEDAASGAKAIDTAMRRTEDLWREHGVVMRTAIDLAATVPQLDALWKETADIFIAAIKAILEQMGVPAGKRPDQSSALAEALCWMIERNFYQASRVSPARLAQARQACTEIWLRVQAAQ</sequence>
<dbReference type="Proteomes" id="UP000069443">
    <property type="component" value="Unassembled WGS sequence"/>
</dbReference>
<dbReference type="AlphaFoldDB" id="A0A117IBB4"/>
<dbReference type="GO" id="GO:0000976">
    <property type="term" value="F:transcription cis-regulatory region binding"/>
    <property type="evidence" value="ECO:0007669"/>
    <property type="project" value="TreeGrafter"/>
</dbReference>
<evidence type="ECO:0000256" key="1">
    <source>
        <dbReference type="ARBA" id="ARBA00023125"/>
    </source>
</evidence>